<dbReference type="PROSITE" id="PS51186">
    <property type="entry name" value="GNAT"/>
    <property type="match status" value="1"/>
</dbReference>
<dbReference type="EMBL" id="CP126101">
    <property type="protein sequence ID" value="WHY53311.1"/>
    <property type="molecule type" value="Genomic_DNA"/>
</dbReference>
<dbReference type="Proteomes" id="UP001178322">
    <property type="component" value="Chromosome"/>
</dbReference>
<proteinExistence type="predicted"/>
<dbReference type="InterPro" id="IPR000182">
    <property type="entry name" value="GNAT_dom"/>
</dbReference>
<dbReference type="Gene3D" id="3.40.630.30">
    <property type="match status" value="1"/>
</dbReference>
<evidence type="ECO:0000313" key="5">
    <source>
        <dbReference type="Proteomes" id="UP001178322"/>
    </source>
</evidence>
<dbReference type="RefSeq" id="WP_054770365.1">
    <property type="nucleotide sequence ID" value="NZ_CP045835.1"/>
</dbReference>
<dbReference type="SUPFAM" id="SSF55729">
    <property type="entry name" value="Acyl-CoA N-acyltransferases (Nat)"/>
    <property type="match status" value="1"/>
</dbReference>
<dbReference type="InterPro" id="IPR016181">
    <property type="entry name" value="Acyl_CoA_acyltransferase"/>
</dbReference>
<reference evidence="3" key="2">
    <citation type="submission" date="2023-05" db="EMBL/GenBank/DDBJ databases">
        <title>Comparative genomics of Bacillaceae isolates and their secondary metabolite potential.</title>
        <authorList>
            <person name="Song L."/>
            <person name="Nielsen L.J."/>
            <person name="Mohite O."/>
            <person name="Xu X."/>
            <person name="Weber T."/>
            <person name="Kovacs A.T."/>
        </authorList>
    </citation>
    <scope>NUCLEOTIDE SEQUENCE</scope>
    <source>
        <strain evidence="3">LY1</strain>
    </source>
</reference>
<accession>A0AAX3X015</accession>
<keyword evidence="4" id="KW-1185">Reference proteome</keyword>
<sequence length="149" mass="17188">MICLRLIDQNNWEECIKLKLKQEQQGFIASNLYSIAESKIFPHLKIKSIYFSEELVGFAMYGIDSDDGNYWIYRFMIDERFQGRGFGKSAMKLIIQDIANSNDCTDVIWLGYQPENEQGRRLYASVGFEEVGIAPWGEMLAKFSFPSGN</sequence>
<evidence type="ECO:0000313" key="3">
    <source>
        <dbReference type="EMBL" id="WHY53311.1"/>
    </source>
</evidence>
<dbReference type="CDD" id="cd04301">
    <property type="entry name" value="NAT_SF"/>
    <property type="match status" value="1"/>
</dbReference>
<gene>
    <name evidence="2" type="ORF">GDS87_08245</name>
    <name evidence="3" type="ORF">QNH24_08750</name>
</gene>
<evidence type="ECO:0000259" key="1">
    <source>
        <dbReference type="PROSITE" id="PS51186"/>
    </source>
</evidence>
<dbReference type="GO" id="GO:0016747">
    <property type="term" value="F:acyltransferase activity, transferring groups other than amino-acyl groups"/>
    <property type="evidence" value="ECO:0007669"/>
    <property type="project" value="InterPro"/>
</dbReference>
<dbReference type="AlphaFoldDB" id="A0AAX3X015"/>
<reference evidence="2 4" key="1">
    <citation type="submission" date="2019-11" db="EMBL/GenBank/DDBJ databases">
        <title>Whole Genome Sequencing and Comparative Genomic Analyses of Lysinibacillus pakistanensis LZH-9, a Halotolerant Strain with Excellent COD Removal Capability.</title>
        <authorList>
            <person name="Zhou H."/>
        </authorList>
    </citation>
    <scope>NUCLEOTIDE SEQUENCE [LARGE SCALE GENOMIC DNA]</scope>
    <source>
        <strain evidence="2 4">LZH-9</strain>
    </source>
</reference>
<dbReference type="EMBL" id="CP045835">
    <property type="protein sequence ID" value="QGG50947.1"/>
    <property type="molecule type" value="Genomic_DNA"/>
</dbReference>
<protein>
    <submittedName>
        <fullName evidence="3">GNAT family N-acetyltransferase</fullName>
    </submittedName>
</protein>
<evidence type="ECO:0000313" key="4">
    <source>
        <dbReference type="Proteomes" id="UP000373269"/>
    </source>
</evidence>
<organism evidence="3 5">
    <name type="scientific">Lysinibacillus pakistanensis</name>
    <dbReference type="NCBI Taxonomy" id="759811"/>
    <lineage>
        <taxon>Bacteria</taxon>
        <taxon>Bacillati</taxon>
        <taxon>Bacillota</taxon>
        <taxon>Bacilli</taxon>
        <taxon>Bacillales</taxon>
        <taxon>Bacillaceae</taxon>
        <taxon>Lysinibacillus</taxon>
    </lineage>
</organism>
<evidence type="ECO:0000313" key="2">
    <source>
        <dbReference type="EMBL" id="QGG50947.1"/>
    </source>
</evidence>
<dbReference type="Pfam" id="PF00583">
    <property type="entry name" value="Acetyltransf_1"/>
    <property type="match status" value="1"/>
</dbReference>
<name>A0AAX3X015_9BACI</name>
<dbReference type="Proteomes" id="UP000373269">
    <property type="component" value="Chromosome"/>
</dbReference>
<feature type="domain" description="N-acetyltransferase" evidence="1">
    <location>
        <begin position="2"/>
        <end position="146"/>
    </location>
</feature>